<dbReference type="GO" id="GO:0016020">
    <property type="term" value="C:membrane"/>
    <property type="evidence" value="ECO:0007669"/>
    <property type="project" value="TreeGrafter"/>
</dbReference>
<name>A0A1V9G313_9BACT</name>
<dbReference type="AlphaFoldDB" id="A0A1V9G313"/>
<dbReference type="Gene3D" id="3.20.20.370">
    <property type="entry name" value="Glycoside hydrolase/deacetylase"/>
    <property type="match status" value="1"/>
</dbReference>
<dbReference type="GO" id="GO:0005975">
    <property type="term" value="P:carbohydrate metabolic process"/>
    <property type="evidence" value="ECO:0007669"/>
    <property type="project" value="InterPro"/>
</dbReference>
<dbReference type="PANTHER" id="PTHR10587:SF133">
    <property type="entry name" value="CHITIN DEACETYLASE 1-RELATED"/>
    <property type="match status" value="1"/>
</dbReference>
<organism evidence="4 5">
    <name type="scientific">Niastella vici</name>
    <dbReference type="NCBI Taxonomy" id="1703345"/>
    <lineage>
        <taxon>Bacteria</taxon>
        <taxon>Pseudomonadati</taxon>
        <taxon>Bacteroidota</taxon>
        <taxon>Chitinophagia</taxon>
        <taxon>Chitinophagales</taxon>
        <taxon>Chitinophagaceae</taxon>
        <taxon>Niastella</taxon>
    </lineage>
</organism>
<protein>
    <submittedName>
        <fullName evidence="4">Polysaccharide deacetylase</fullName>
    </submittedName>
</protein>
<keyword evidence="1" id="KW-0479">Metal-binding</keyword>
<evidence type="ECO:0000256" key="1">
    <source>
        <dbReference type="ARBA" id="ARBA00022723"/>
    </source>
</evidence>
<dbReference type="OrthoDB" id="9812065at2"/>
<dbReference type="SUPFAM" id="SSF88713">
    <property type="entry name" value="Glycoside hydrolase/deacetylase"/>
    <property type="match status" value="1"/>
</dbReference>
<dbReference type="STRING" id="1703345.A3860_19065"/>
<keyword evidence="5" id="KW-1185">Reference proteome</keyword>
<proteinExistence type="predicted"/>
<accession>A0A1V9G313</accession>
<dbReference type="PROSITE" id="PS51677">
    <property type="entry name" value="NODB"/>
    <property type="match status" value="1"/>
</dbReference>
<dbReference type="Proteomes" id="UP000192796">
    <property type="component" value="Unassembled WGS sequence"/>
</dbReference>
<dbReference type="InterPro" id="IPR011330">
    <property type="entry name" value="Glyco_hydro/deAcase_b/a-brl"/>
</dbReference>
<dbReference type="CDD" id="cd10917">
    <property type="entry name" value="CE4_NodB_like_6s_7s"/>
    <property type="match status" value="1"/>
</dbReference>
<feature type="domain" description="NodB homology" evidence="3">
    <location>
        <begin position="27"/>
        <end position="213"/>
    </location>
</feature>
<gene>
    <name evidence="4" type="ORF">A3860_19065</name>
</gene>
<evidence type="ECO:0000256" key="2">
    <source>
        <dbReference type="ARBA" id="ARBA00022801"/>
    </source>
</evidence>
<dbReference type="InterPro" id="IPR002509">
    <property type="entry name" value="NODB_dom"/>
</dbReference>
<dbReference type="GO" id="GO:0046872">
    <property type="term" value="F:metal ion binding"/>
    <property type="evidence" value="ECO:0007669"/>
    <property type="project" value="UniProtKB-KW"/>
</dbReference>
<reference evidence="4 5" key="1">
    <citation type="submission" date="2016-03" db="EMBL/GenBank/DDBJ databases">
        <title>Niastella vici sp. nov., isolated from farmland soil.</title>
        <authorList>
            <person name="Chen L."/>
            <person name="Wang D."/>
            <person name="Yang S."/>
            <person name="Wang G."/>
        </authorList>
    </citation>
    <scope>NUCLEOTIDE SEQUENCE [LARGE SCALE GENOMIC DNA]</scope>
    <source>
        <strain evidence="4 5">DJ57</strain>
    </source>
</reference>
<dbReference type="InterPro" id="IPR050248">
    <property type="entry name" value="Polysacc_deacetylase_ArnD"/>
</dbReference>
<evidence type="ECO:0000313" key="4">
    <source>
        <dbReference type="EMBL" id="OQP64856.1"/>
    </source>
</evidence>
<dbReference type="PANTHER" id="PTHR10587">
    <property type="entry name" value="GLYCOSYL TRANSFERASE-RELATED"/>
    <property type="match status" value="1"/>
</dbReference>
<dbReference type="Pfam" id="PF01522">
    <property type="entry name" value="Polysacc_deac_1"/>
    <property type="match status" value="1"/>
</dbReference>
<evidence type="ECO:0000259" key="3">
    <source>
        <dbReference type="PROSITE" id="PS51677"/>
    </source>
</evidence>
<evidence type="ECO:0000313" key="5">
    <source>
        <dbReference type="Proteomes" id="UP000192796"/>
    </source>
</evidence>
<dbReference type="EMBL" id="LVYD01000041">
    <property type="protein sequence ID" value="OQP64856.1"/>
    <property type="molecule type" value="Genomic_DNA"/>
</dbReference>
<keyword evidence="2" id="KW-0378">Hydrolase</keyword>
<sequence length="213" mass="24489">MLYFVKTPWWLKKLYPRCVWDIPVKEKTLYLTFDDGPHPVVTPFVLDQLQQYNAKATFFCIGKNVAAHSDIYRSILDGGHRVGNHTFNHLNGWKATDELYLQNILSAGKYIDSNLFRPPYGKITRFQVKLLTGIRNSPVSSNFRIIMWDVLSGDFDLKLTPEACALNVTRNAQPGSVIVFHDSEKAFPRLQEALPKTLQYFSEKGFRFEAIRG</sequence>
<dbReference type="RefSeq" id="WP_081146689.1">
    <property type="nucleotide sequence ID" value="NZ_LVYD01000041.1"/>
</dbReference>
<comment type="caution">
    <text evidence="4">The sequence shown here is derived from an EMBL/GenBank/DDBJ whole genome shotgun (WGS) entry which is preliminary data.</text>
</comment>
<dbReference type="GO" id="GO:0016810">
    <property type="term" value="F:hydrolase activity, acting on carbon-nitrogen (but not peptide) bonds"/>
    <property type="evidence" value="ECO:0007669"/>
    <property type="project" value="InterPro"/>
</dbReference>